<keyword evidence="3 5" id="KW-1133">Transmembrane helix</keyword>
<evidence type="ECO:0000313" key="8">
    <source>
        <dbReference type="Proteomes" id="UP000315235"/>
    </source>
</evidence>
<dbReference type="PANTHER" id="PTHR33507">
    <property type="entry name" value="INNER MEMBRANE PROTEIN YBBJ"/>
    <property type="match status" value="1"/>
</dbReference>
<keyword evidence="8" id="KW-1185">Reference proteome</keyword>
<dbReference type="EMBL" id="VJOY01000001">
    <property type="protein sequence ID" value="TRX76694.1"/>
    <property type="molecule type" value="Genomic_DNA"/>
</dbReference>
<sequence>MDVLWWMWLVLGVVLALMEIFTTTFFLLWFGIGAVLVGVVTALWPALPVPGQLALWALSSSLLAVLWFRVLKRRLPDKRWTSDEVIGEVGLLTVAVAPFQKGRVRFQKPILGNEEWVCTADSDIAAGERIRILSVEGNTVRVAKV</sequence>
<dbReference type="InterPro" id="IPR002810">
    <property type="entry name" value="NfeD-like_C"/>
</dbReference>
<feature type="transmembrane region" description="Helical" evidence="5">
    <location>
        <begin position="6"/>
        <end position="22"/>
    </location>
</feature>
<comment type="caution">
    <text evidence="7">The sequence shown here is derived from an EMBL/GenBank/DDBJ whole genome shotgun (WGS) entry which is preliminary data.</text>
</comment>
<keyword evidence="4 5" id="KW-0472">Membrane</keyword>
<evidence type="ECO:0000256" key="2">
    <source>
        <dbReference type="ARBA" id="ARBA00022692"/>
    </source>
</evidence>
<evidence type="ECO:0000256" key="3">
    <source>
        <dbReference type="ARBA" id="ARBA00022989"/>
    </source>
</evidence>
<dbReference type="Gene3D" id="2.40.50.140">
    <property type="entry name" value="Nucleic acid-binding proteins"/>
    <property type="match status" value="1"/>
</dbReference>
<feature type="transmembrane region" description="Helical" evidence="5">
    <location>
        <begin position="53"/>
        <end position="71"/>
    </location>
</feature>
<evidence type="ECO:0000256" key="1">
    <source>
        <dbReference type="ARBA" id="ARBA00004141"/>
    </source>
</evidence>
<dbReference type="Pfam" id="PF01957">
    <property type="entry name" value="NfeD"/>
    <property type="match status" value="1"/>
</dbReference>
<dbReference type="InterPro" id="IPR012340">
    <property type="entry name" value="NA-bd_OB-fold"/>
</dbReference>
<dbReference type="SUPFAM" id="SSF141322">
    <property type="entry name" value="NfeD domain-like"/>
    <property type="match status" value="1"/>
</dbReference>
<dbReference type="Proteomes" id="UP000315235">
    <property type="component" value="Unassembled WGS sequence"/>
</dbReference>
<dbReference type="RefSeq" id="WP_143486378.1">
    <property type="nucleotide sequence ID" value="NZ_VJOY01000001.1"/>
</dbReference>
<evidence type="ECO:0000259" key="6">
    <source>
        <dbReference type="Pfam" id="PF01957"/>
    </source>
</evidence>
<organism evidence="7 8">
    <name type="scientific">Pseudomonas mangiferae</name>
    <dbReference type="NCBI Taxonomy" id="2593654"/>
    <lineage>
        <taxon>Bacteria</taxon>
        <taxon>Pseudomonadati</taxon>
        <taxon>Pseudomonadota</taxon>
        <taxon>Gammaproteobacteria</taxon>
        <taxon>Pseudomonadales</taxon>
        <taxon>Pseudomonadaceae</taxon>
        <taxon>Pseudomonas</taxon>
    </lineage>
</organism>
<comment type="subcellular location">
    <subcellularLocation>
        <location evidence="1">Membrane</location>
        <topology evidence="1">Multi-pass membrane protein</topology>
    </subcellularLocation>
</comment>
<name>A0A553H4T5_9PSED</name>
<evidence type="ECO:0000256" key="5">
    <source>
        <dbReference type="SAM" id="Phobius"/>
    </source>
</evidence>
<evidence type="ECO:0000256" key="4">
    <source>
        <dbReference type="ARBA" id="ARBA00023136"/>
    </source>
</evidence>
<accession>A0A553H4T5</accession>
<protein>
    <submittedName>
        <fullName evidence="7">NfeD family protein</fullName>
    </submittedName>
</protein>
<dbReference type="OrthoDB" id="8536525at2"/>
<feature type="domain" description="NfeD-like C-terminal" evidence="6">
    <location>
        <begin position="83"/>
        <end position="144"/>
    </location>
</feature>
<proteinExistence type="predicted"/>
<keyword evidence="2 5" id="KW-0812">Transmembrane</keyword>
<reference evidence="7 8" key="1">
    <citation type="submission" date="2019-07" db="EMBL/GenBank/DDBJ databases">
        <title>Pseudomonas mangiferae sp. nov., isolated from bark of mango tree in Thailand.</title>
        <authorList>
            <person name="Srisuk N."/>
            <person name="Anurat P."/>
        </authorList>
    </citation>
    <scope>NUCLEOTIDE SEQUENCE [LARGE SCALE GENOMIC DNA]</scope>
    <source>
        <strain evidence="7 8">DMKU_BBB3-04</strain>
    </source>
</reference>
<dbReference type="AlphaFoldDB" id="A0A553H4T5"/>
<gene>
    <name evidence="7" type="ORF">FM069_01345</name>
</gene>
<feature type="transmembrane region" description="Helical" evidence="5">
    <location>
        <begin position="27"/>
        <end position="47"/>
    </location>
</feature>
<dbReference type="InterPro" id="IPR052165">
    <property type="entry name" value="Membrane_assoc_protease"/>
</dbReference>
<dbReference type="PANTHER" id="PTHR33507:SF3">
    <property type="entry name" value="INNER MEMBRANE PROTEIN YBBJ"/>
    <property type="match status" value="1"/>
</dbReference>
<dbReference type="GO" id="GO:0005886">
    <property type="term" value="C:plasma membrane"/>
    <property type="evidence" value="ECO:0007669"/>
    <property type="project" value="TreeGrafter"/>
</dbReference>
<evidence type="ECO:0000313" key="7">
    <source>
        <dbReference type="EMBL" id="TRX76694.1"/>
    </source>
</evidence>